<keyword evidence="2" id="KW-1185">Reference proteome</keyword>
<accession>A0ABM8ZPA4</accession>
<organism evidence="1 2">
    <name type="scientific">Vibrio hippocampi</name>
    <dbReference type="NCBI Taxonomy" id="654686"/>
    <lineage>
        <taxon>Bacteria</taxon>
        <taxon>Pseudomonadati</taxon>
        <taxon>Pseudomonadota</taxon>
        <taxon>Gammaproteobacteria</taxon>
        <taxon>Vibrionales</taxon>
        <taxon>Vibrionaceae</taxon>
        <taxon>Vibrio</taxon>
    </lineage>
</organism>
<dbReference type="EMBL" id="CAKLCM010000005">
    <property type="protein sequence ID" value="CAH0531218.1"/>
    <property type="molecule type" value="Genomic_DNA"/>
</dbReference>
<evidence type="ECO:0000313" key="1">
    <source>
        <dbReference type="EMBL" id="CAH0531218.1"/>
    </source>
</evidence>
<evidence type="ECO:0008006" key="3">
    <source>
        <dbReference type="Google" id="ProtNLM"/>
    </source>
</evidence>
<dbReference type="Proteomes" id="UP000838160">
    <property type="component" value="Unassembled WGS sequence"/>
</dbReference>
<proteinExistence type="predicted"/>
<gene>
    <name evidence="1" type="ORF">VHP8226_04155</name>
</gene>
<reference evidence="1" key="1">
    <citation type="submission" date="2021-12" db="EMBL/GenBank/DDBJ databases">
        <authorList>
            <person name="Rodrigo-Torres L."/>
            <person name="Arahal R. D."/>
            <person name="Lucena T."/>
        </authorList>
    </citation>
    <scope>NUCLEOTIDE SEQUENCE</scope>
    <source>
        <strain evidence="1">CECT 8226</strain>
    </source>
</reference>
<dbReference type="Pfam" id="PF09956">
    <property type="entry name" value="Phage_cement_2"/>
    <property type="match status" value="1"/>
</dbReference>
<sequence length="108" mass="11060">MAKNYVQDGETIEFTAAADVKSGDVVVVGELVVVAINDVASGEMGVGHTAGVWDLPKASATTFDQGVSVYLKDDAIGVDNTGVYAGKAWRAAVNGETVATVKLDTKAA</sequence>
<protein>
    <recommendedName>
        <fullName evidence="3">DUF2190 family protein</fullName>
    </recommendedName>
</protein>
<dbReference type="InterPro" id="IPR011231">
    <property type="entry name" value="Phage_VT1-Sakai_H0018"/>
</dbReference>
<dbReference type="RefSeq" id="WP_237487237.1">
    <property type="nucleotide sequence ID" value="NZ_CAKLCM010000005.1"/>
</dbReference>
<evidence type="ECO:0000313" key="2">
    <source>
        <dbReference type="Proteomes" id="UP000838160"/>
    </source>
</evidence>
<name>A0ABM8ZPA4_9VIBR</name>
<dbReference type="PIRSF" id="PIRSF030771">
    <property type="entry name" value="UCP030771"/>
    <property type="match status" value="1"/>
</dbReference>
<comment type="caution">
    <text evidence="1">The sequence shown here is derived from an EMBL/GenBank/DDBJ whole genome shotgun (WGS) entry which is preliminary data.</text>
</comment>